<comment type="caution">
    <text evidence="3">The sequence shown here is derived from an EMBL/GenBank/DDBJ whole genome shotgun (WGS) entry which is preliminary data.</text>
</comment>
<organism evidence="3 4">
    <name type="scientific">Methanosarcina baikalica</name>
    <dbReference type="NCBI Taxonomy" id="3073890"/>
    <lineage>
        <taxon>Archaea</taxon>
        <taxon>Methanobacteriati</taxon>
        <taxon>Methanobacteriota</taxon>
        <taxon>Stenosarchaea group</taxon>
        <taxon>Methanomicrobia</taxon>
        <taxon>Methanosarcinales</taxon>
        <taxon>Methanosarcinaceae</taxon>
        <taxon>Methanosarcina</taxon>
    </lineage>
</organism>
<dbReference type="EMBL" id="JAVKPK010000008">
    <property type="protein sequence ID" value="MDR7664799.1"/>
    <property type="molecule type" value="Genomic_DNA"/>
</dbReference>
<feature type="transmembrane region" description="Helical" evidence="2">
    <location>
        <begin position="37"/>
        <end position="54"/>
    </location>
</feature>
<feature type="transmembrane region" description="Helical" evidence="2">
    <location>
        <begin position="793"/>
        <end position="811"/>
    </location>
</feature>
<keyword evidence="2" id="KW-0812">Transmembrane</keyword>
<feature type="compositionally biased region" description="Acidic residues" evidence="1">
    <location>
        <begin position="557"/>
        <end position="569"/>
    </location>
</feature>
<accession>A0ABU2CYJ0</accession>
<evidence type="ECO:0000313" key="3">
    <source>
        <dbReference type="EMBL" id="MDR7664799.1"/>
    </source>
</evidence>
<dbReference type="PANTHER" id="PTHR37947">
    <property type="entry name" value="BLL2462 PROTEIN"/>
    <property type="match status" value="1"/>
</dbReference>
<dbReference type="Proteomes" id="UP001246244">
    <property type="component" value="Unassembled WGS sequence"/>
</dbReference>
<feature type="region of interest" description="Disordered" evidence="1">
    <location>
        <begin position="550"/>
        <end position="569"/>
    </location>
</feature>
<evidence type="ECO:0000256" key="1">
    <source>
        <dbReference type="SAM" id="MobiDB-lite"/>
    </source>
</evidence>
<evidence type="ECO:0000256" key="2">
    <source>
        <dbReference type="SAM" id="Phobius"/>
    </source>
</evidence>
<dbReference type="Gene3D" id="3.40.50.880">
    <property type="match status" value="2"/>
</dbReference>
<keyword evidence="2" id="KW-0472">Membrane</keyword>
<dbReference type="CDD" id="cd00198">
    <property type="entry name" value="vWFA"/>
    <property type="match status" value="1"/>
</dbReference>
<feature type="transmembrane region" description="Helical" evidence="2">
    <location>
        <begin position="6"/>
        <end position="25"/>
    </location>
</feature>
<proteinExistence type="predicted"/>
<sequence>MNISLERPEMLLLIIPVIIAGFYFLRKTKTKLVEWRMLVAVLLVLALAAPFTTVTQTTSEEDPSLVLVQDQTASMGIFPEETGTELYKALTANTPTTLVQLTGDKTFLGDTITQYAGSGNQIVLVSDGNSNAGKSLVDALELAKETDTPVYLVQPELKANDLSVEVIGDKTVVVDNQNEFEVVVRQAFEQNISYSLEVSVDGELVRSGPFSQNTRNYTIPYNQDFTTLGAHNISVKITPAGEDLNSINNEFSKSVYVIPKPKLTLVTSEPDSPLAQILNSLYNVSVASSYPGAGVLEGSKVLVLDNQLISSLSEAQMKEIKNYVSNGGGLAVVGGDKAYNYGSYLNSSLEEILPVLSKPSEYKGGRNLVLILDISPSARDHGAQGDILGNAIYIIRNENLRDANAAAIAFGSKDYDIFGGFLSLGLPQNRAIMEDKISRLTSDEQSKTSLDQGLIGAKQMLAGKDGELDAIIISDGGIEESYEPSLQAAKDLQKLGVNLYFIHVHSAAPSQTDKARNFYAEMLMKELGLENNYKRINVTETGQEPERVNFDFGTTEESPEEEKENEENVTPDYSLYAYSPDSFITKDVNLTANITGYNDVTPKAGAERLVITTTGKPVLTTWRFGLGRVAALTTDNGEGEGSRWASVLYNGSNAKLISGTTNWAIGNPRAEEGAVLDGPDTWLGTPSDLILTMYDEGIPQLKLDGSPLDLALTGRNTYEASVNPENIGIHDISGYPLAVNYQLEFRDIGLNKDIEPLILATGGKIYNEKDARALLLKDARQNSERQSNEPVSLKIYVLLAALVLYLGEIIARRIKEMRKFKNMQGEIETEA</sequence>
<keyword evidence="2" id="KW-1133">Transmembrane helix</keyword>
<dbReference type="InterPro" id="IPR029062">
    <property type="entry name" value="Class_I_gatase-like"/>
</dbReference>
<evidence type="ECO:0008006" key="5">
    <source>
        <dbReference type="Google" id="ProtNLM"/>
    </source>
</evidence>
<name>A0ABU2CYJ0_9EURY</name>
<keyword evidence="4" id="KW-1185">Reference proteome</keyword>
<dbReference type="SUPFAM" id="SSF53300">
    <property type="entry name" value="vWA-like"/>
    <property type="match status" value="1"/>
</dbReference>
<dbReference type="SUPFAM" id="SSF52317">
    <property type="entry name" value="Class I glutamine amidotransferase-like"/>
    <property type="match status" value="1"/>
</dbReference>
<dbReference type="InterPro" id="IPR036465">
    <property type="entry name" value="vWFA_dom_sf"/>
</dbReference>
<dbReference type="RefSeq" id="WP_310574826.1">
    <property type="nucleotide sequence ID" value="NZ_JAVKPK010000008.1"/>
</dbReference>
<reference evidence="4" key="1">
    <citation type="submission" date="2023-07" db="EMBL/GenBank/DDBJ databases">
        <title>Whole-genome sequencing of a new Methanosarcina sp. Z-7115.</title>
        <authorList>
            <person name="Zhilina T.N."/>
            <person name="Merkel A.Y."/>
        </authorList>
    </citation>
    <scope>NUCLEOTIDE SEQUENCE [LARGE SCALE GENOMIC DNA]</scope>
    <source>
        <strain evidence="4">Z-7115</strain>
    </source>
</reference>
<gene>
    <name evidence="3" type="ORF">RG963_03165</name>
</gene>
<dbReference type="PANTHER" id="PTHR37947:SF1">
    <property type="entry name" value="BLL2462 PROTEIN"/>
    <property type="match status" value="1"/>
</dbReference>
<protein>
    <recommendedName>
        <fullName evidence="5">VWFA domain-containing protein</fullName>
    </recommendedName>
</protein>
<evidence type="ECO:0000313" key="4">
    <source>
        <dbReference type="Proteomes" id="UP001246244"/>
    </source>
</evidence>